<dbReference type="AlphaFoldDB" id="A0A091CYB8"/>
<evidence type="ECO:0000313" key="2">
    <source>
        <dbReference type="EMBL" id="KFO23223.1"/>
    </source>
</evidence>
<protein>
    <submittedName>
        <fullName evidence="2">Uncharacterized protein</fullName>
    </submittedName>
</protein>
<evidence type="ECO:0000313" key="3">
    <source>
        <dbReference type="Proteomes" id="UP000028990"/>
    </source>
</evidence>
<name>A0A091CYB8_FUKDA</name>
<accession>A0A091CYB8</accession>
<dbReference type="Proteomes" id="UP000028990">
    <property type="component" value="Unassembled WGS sequence"/>
</dbReference>
<organism evidence="2 3">
    <name type="scientific">Fukomys damarensis</name>
    <name type="common">Damaraland mole rat</name>
    <name type="synonym">Cryptomys damarensis</name>
    <dbReference type="NCBI Taxonomy" id="885580"/>
    <lineage>
        <taxon>Eukaryota</taxon>
        <taxon>Metazoa</taxon>
        <taxon>Chordata</taxon>
        <taxon>Craniata</taxon>
        <taxon>Vertebrata</taxon>
        <taxon>Euteleostomi</taxon>
        <taxon>Mammalia</taxon>
        <taxon>Eutheria</taxon>
        <taxon>Euarchontoglires</taxon>
        <taxon>Glires</taxon>
        <taxon>Rodentia</taxon>
        <taxon>Hystricomorpha</taxon>
        <taxon>Bathyergidae</taxon>
        <taxon>Fukomys</taxon>
    </lineage>
</organism>
<gene>
    <name evidence="2" type="ORF">H920_15388</name>
</gene>
<feature type="region of interest" description="Disordered" evidence="1">
    <location>
        <begin position="123"/>
        <end position="154"/>
    </location>
</feature>
<feature type="compositionally biased region" description="Basic and acidic residues" evidence="1">
    <location>
        <begin position="125"/>
        <end position="139"/>
    </location>
</feature>
<dbReference type="EMBL" id="KN123809">
    <property type="protein sequence ID" value="KFO23223.1"/>
    <property type="molecule type" value="Genomic_DNA"/>
</dbReference>
<reference evidence="2 3" key="1">
    <citation type="submission" date="2013-11" db="EMBL/GenBank/DDBJ databases">
        <title>The Damaraland mole rat (Fukomys damarensis) genome and evolution of African mole rats.</title>
        <authorList>
            <person name="Gladyshev V.N."/>
            <person name="Fang X."/>
        </authorList>
    </citation>
    <scope>NUCLEOTIDE SEQUENCE [LARGE SCALE GENOMIC DNA]</scope>
    <source>
        <tissue evidence="2">Liver</tissue>
    </source>
</reference>
<keyword evidence="3" id="KW-1185">Reference proteome</keyword>
<sequence length="154" mass="17509">MWGQEEIKTIQITFLRHPCTEAIGLACSPVVYAFTTSPHGWGQDDQHGIKHAHLEQWVYVREDELRLFLLMVLKPVLYSKAKLFPLPSEECVLHLKALGTLKNPKQYKGQSILRSVDRMLTTSKGVEDGSEQGRMRDQEESSQDMLQALQSTAL</sequence>
<proteinExistence type="predicted"/>
<feature type="compositionally biased region" description="Polar residues" evidence="1">
    <location>
        <begin position="143"/>
        <end position="154"/>
    </location>
</feature>
<evidence type="ECO:0000256" key="1">
    <source>
        <dbReference type="SAM" id="MobiDB-lite"/>
    </source>
</evidence>